<dbReference type="EMBL" id="SPHZ02000004">
    <property type="protein sequence ID" value="KAF0921869.1"/>
    <property type="molecule type" value="Genomic_DNA"/>
</dbReference>
<protein>
    <submittedName>
        <fullName evidence="2">Uncharacterized protein</fullName>
    </submittedName>
</protein>
<name>A0A6G1EAU3_9ORYZ</name>
<evidence type="ECO:0000313" key="2">
    <source>
        <dbReference type="EMBL" id="KAF0921869.1"/>
    </source>
</evidence>
<feature type="region of interest" description="Disordered" evidence="1">
    <location>
        <begin position="30"/>
        <end position="49"/>
    </location>
</feature>
<evidence type="ECO:0000313" key="3">
    <source>
        <dbReference type="Proteomes" id="UP000479710"/>
    </source>
</evidence>
<accession>A0A6G1EAU3</accession>
<gene>
    <name evidence="2" type="ORF">E2562_020330</name>
</gene>
<reference evidence="2 3" key="1">
    <citation type="submission" date="2019-11" db="EMBL/GenBank/DDBJ databases">
        <title>Whole genome sequence of Oryza granulata.</title>
        <authorList>
            <person name="Li W."/>
        </authorList>
    </citation>
    <scope>NUCLEOTIDE SEQUENCE [LARGE SCALE GENOMIC DNA]</scope>
    <source>
        <strain evidence="3">cv. Menghai</strain>
        <tissue evidence="2">Leaf</tissue>
    </source>
</reference>
<sequence>MHGAVTKVEDRGAEVDVATARVVASKMLGSHRHLHQSVRSSRRRPRVPHRPVEVVKDGVRGRGWGRGGRGCDGACEELEEEAKSAALARRGERGQGRGG</sequence>
<dbReference type="AlphaFoldDB" id="A0A6G1EAU3"/>
<dbReference type="Proteomes" id="UP000479710">
    <property type="component" value="Unassembled WGS sequence"/>
</dbReference>
<proteinExistence type="predicted"/>
<evidence type="ECO:0000256" key="1">
    <source>
        <dbReference type="SAM" id="MobiDB-lite"/>
    </source>
</evidence>
<comment type="caution">
    <text evidence="2">The sequence shown here is derived from an EMBL/GenBank/DDBJ whole genome shotgun (WGS) entry which is preliminary data.</text>
</comment>
<keyword evidence="3" id="KW-1185">Reference proteome</keyword>
<organism evidence="2 3">
    <name type="scientific">Oryza meyeriana var. granulata</name>
    <dbReference type="NCBI Taxonomy" id="110450"/>
    <lineage>
        <taxon>Eukaryota</taxon>
        <taxon>Viridiplantae</taxon>
        <taxon>Streptophyta</taxon>
        <taxon>Embryophyta</taxon>
        <taxon>Tracheophyta</taxon>
        <taxon>Spermatophyta</taxon>
        <taxon>Magnoliopsida</taxon>
        <taxon>Liliopsida</taxon>
        <taxon>Poales</taxon>
        <taxon>Poaceae</taxon>
        <taxon>BOP clade</taxon>
        <taxon>Oryzoideae</taxon>
        <taxon>Oryzeae</taxon>
        <taxon>Oryzinae</taxon>
        <taxon>Oryza</taxon>
        <taxon>Oryza meyeriana</taxon>
    </lineage>
</organism>